<dbReference type="PANTHER" id="PTHR31001">
    <property type="entry name" value="UNCHARACTERIZED TRANSCRIPTIONAL REGULATORY PROTEIN"/>
    <property type="match status" value="1"/>
</dbReference>
<feature type="region of interest" description="Disordered" evidence="4">
    <location>
        <begin position="48"/>
        <end position="86"/>
    </location>
</feature>
<dbReference type="GO" id="GO:0005634">
    <property type="term" value="C:nucleus"/>
    <property type="evidence" value="ECO:0007669"/>
    <property type="project" value="UniProtKB-SubCell"/>
</dbReference>
<dbReference type="InterPro" id="IPR050613">
    <property type="entry name" value="Sec_Metabolite_Reg"/>
</dbReference>
<evidence type="ECO:0000259" key="5">
    <source>
        <dbReference type="PROSITE" id="PS50048"/>
    </source>
</evidence>
<proteinExistence type="predicted"/>
<dbReference type="Pfam" id="PF00172">
    <property type="entry name" value="Zn_clus"/>
    <property type="match status" value="1"/>
</dbReference>
<reference evidence="6" key="1">
    <citation type="journal article" date="2021" name="IMA Fungus">
        <title>Genomic characterization of three marine fungi, including Emericellopsis atlantica sp. nov. with signatures of a generalist lifestyle and marine biomass degradation.</title>
        <authorList>
            <person name="Hagestad O.C."/>
            <person name="Hou L."/>
            <person name="Andersen J.H."/>
            <person name="Hansen E.H."/>
            <person name="Altermark B."/>
            <person name="Li C."/>
            <person name="Kuhnert E."/>
            <person name="Cox R.J."/>
            <person name="Crous P.W."/>
            <person name="Spatafora J.W."/>
            <person name="Lail K."/>
            <person name="Amirebrahimi M."/>
            <person name="Lipzen A."/>
            <person name="Pangilinan J."/>
            <person name="Andreopoulos W."/>
            <person name="Hayes R.D."/>
            <person name="Ng V."/>
            <person name="Grigoriev I.V."/>
            <person name="Jackson S.A."/>
            <person name="Sutton T.D.S."/>
            <person name="Dobson A.D.W."/>
            <person name="Rama T."/>
        </authorList>
    </citation>
    <scope>NUCLEOTIDE SEQUENCE</scope>
    <source>
        <strain evidence="6">TRa018bII</strain>
    </source>
</reference>
<dbReference type="SUPFAM" id="SSF57701">
    <property type="entry name" value="Zn2/Cys6 DNA-binding domain"/>
    <property type="match status" value="1"/>
</dbReference>
<dbReference type="InterPro" id="IPR001138">
    <property type="entry name" value="Zn2Cys6_DnaBD"/>
</dbReference>
<dbReference type="OrthoDB" id="762982at2759"/>
<dbReference type="EMBL" id="MU251658">
    <property type="protein sequence ID" value="KAG9230604.1"/>
    <property type="molecule type" value="Genomic_DNA"/>
</dbReference>
<dbReference type="AlphaFoldDB" id="A0A9P7YBG2"/>
<dbReference type="GO" id="GO:0003677">
    <property type="term" value="F:DNA binding"/>
    <property type="evidence" value="ECO:0007669"/>
    <property type="project" value="InterPro"/>
</dbReference>
<evidence type="ECO:0000256" key="4">
    <source>
        <dbReference type="SAM" id="MobiDB-lite"/>
    </source>
</evidence>
<keyword evidence="7" id="KW-1185">Reference proteome</keyword>
<evidence type="ECO:0000313" key="6">
    <source>
        <dbReference type="EMBL" id="KAG9230604.1"/>
    </source>
</evidence>
<feature type="compositionally biased region" description="Polar residues" evidence="4">
    <location>
        <begin position="814"/>
        <end position="825"/>
    </location>
</feature>
<gene>
    <name evidence="6" type="ORF">BJ875DRAFT_150123</name>
</gene>
<dbReference type="InterPro" id="IPR036864">
    <property type="entry name" value="Zn2-C6_fun-type_DNA-bd_sf"/>
</dbReference>
<keyword evidence="3" id="KW-0539">Nucleus</keyword>
<dbReference type="PROSITE" id="PS50048">
    <property type="entry name" value="ZN2_CY6_FUNGAL_2"/>
    <property type="match status" value="1"/>
</dbReference>
<feature type="region of interest" description="Disordered" evidence="4">
    <location>
        <begin position="1"/>
        <end position="25"/>
    </location>
</feature>
<feature type="region of interest" description="Disordered" evidence="4">
    <location>
        <begin position="814"/>
        <end position="851"/>
    </location>
</feature>
<dbReference type="CDD" id="cd00067">
    <property type="entry name" value="GAL4"/>
    <property type="match status" value="1"/>
</dbReference>
<comment type="caution">
    <text evidence="6">The sequence shown here is derived from an EMBL/GenBank/DDBJ whole genome shotgun (WGS) entry which is preliminary data.</text>
</comment>
<feature type="compositionally biased region" description="Polar residues" evidence="4">
    <location>
        <begin position="75"/>
        <end position="84"/>
    </location>
</feature>
<accession>A0A9P7YBG2</accession>
<name>A0A9P7YBG2_9HELO</name>
<dbReference type="PROSITE" id="PS00463">
    <property type="entry name" value="ZN2_CY6_FUNGAL_1"/>
    <property type="match status" value="1"/>
</dbReference>
<dbReference type="Proteomes" id="UP000824998">
    <property type="component" value="Unassembled WGS sequence"/>
</dbReference>
<dbReference type="CDD" id="cd12148">
    <property type="entry name" value="fungal_TF_MHR"/>
    <property type="match status" value="1"/>
</dbReference>
<organism evidence="6 7">
    <name type="scientific">Amylocarpus encephaloides</name>
    <dbReference type="NCBI Taxonomy" id="45428"/>
    <lineage>
        <taxon>Eukaryota</taxon>
        <taxon>Fungi</taxon>
        <taxon>Dikarya</taxon>
        <taxon>Ascomycota</taxon>
        <taxon>Pezizomycotina</taxon>
        <taxon>Leotiomycetes</taxon>
        <taxon>Helotiales</taxon>
        <taxon>Helotiales incertae sedis</taxon>
        <taxon>Amylocarpus</taxon>
    </lineage>
</organism>
<evidence type="ECO:0000256" key="3">
    <source>
        <dbReference type="ARBA" id="ARBA00023242"/>
    </source>
</evidence>
<dbReference type="PANTHER" id="PTHR31001:SF49">
    <property type="entry name" value="ZN(II)2CYS6 TRANSCRIPTION FACTOR (EUROFUNG)"/>
    <property type="match status" value="1"/>
</dbReference>
<dbReference type="GO" id="GO:0000981">
    <property type="term" value="F:DNA-binding transcription factor activity, RNA polymerase II-specific"/>
    <property type="evidence" value="ECO:0007669"/>
    <property type="project" value="InterPro"/>
</dbReference>
<dbReference type="InterPro" id="IPR007219">
    <property type="entry name" value="XnlR_reg_dom"/>
</dbReference>
<dbReference type="Pfam" id="PF04082">
    <property type="entry name" value="Fungal_trans"/>
    <property type="match status" value="1"/>
</dbReference>
<protein>
    <submittedName>
        <fullName evidence="6">Fungal-specific transcription factor domain-containing protein</fullName>
    </submittedName>
</protein>
<feature type="compositionally biased region" description="Polar residues" evidence="4">
    <location>
        <begin position="116"/>
        <end position="127"/>
    </location>
</feature>
<evidence type="ECO:0000256" key="2">
    <source>
        <dbReference type="ARBA" id="ARBA00022723"/>
    </source>
</evidence>
<comment type="subcellular location">
    <subcellularLocation>
        <location evidence="1">Nucleus</location>
    </subcellularLocation>
</comment>
<sequence length="851" mass="94828">MTPTPPSTTPSSAGGHSPDAQFRVVRKRNRVPLSCGPCRGRKLKCNRSHPCDNCTRRGDASSCSYAAPGSRKKNQSQGETTPDDMQNRIDRLEGLVLSLMTNGAQSAGPAAATAAVTRTQSDSTGSFASPLELDRDEDGMIKEEDEGENSETECVTNSFGHLKVDSDKGKSLYVGESHWHSVLADITEVKNYFISHKKELEKNYERIKQSKPSCAIDGPAFLFNAHGPVTDGELRGEVPAKSAVDKLVTRYFNSYDPAVHILHSPTFHKQLHLHWQDPAKTSIVWLGLLYSILCLAMQSYHKIGDEPLEWKGRTLELAAEYRLRTVQCLVNSDYTKSSIYTIETLILYVHGEYASRWDAEVGIWVICGMIVRLAMRMGYHRDPSNYAGIPPYQAEMRRRIWAFVRQMDTMFSFQLALPGMVRSSDCDAALPRNIFEDEFGPDFKVLPPARPFSEPTPVSYMIIKAHITSEFGSILEEVNAVNGKSIGYDDILKRDNRLRELKNNMPPHLRLRPLEECMHDPATLLMQRFNIDILWQKTMCVLHRKYISRAHTNPRYAHSRRAGVDASMEILRHQSKLHRESQPGGRMRAMKWFISSLTKHDYLLAAMIVCLDLNYEKVCENATERPQNHDPYFWNPTQRAEMLTALETSQAIWKESSEASMEAFKAFNILNVILEKLKSTSEPTKADPSTTAQAFAQFDGDDLKPEHSAAMTLGMLSGGLTPNSAAYLSGMAQSPGGNIYANVDTNMRDGSGLTPAYQIDNPFGAASFPMFNNAVTGPGMMDVPANLDWEAWDSFIQNGNGNIDPAFNYYPTSTEASNLTTSPTGPSGGQPDDPTQFDANNIFMGANTPGR</sequence>
<feature type="region of interest" description="Disordered" evidence="4">
    <location>
        <begin position="110"/>
        <end position="131"/>
    </location>
</feature>
<evidence type="ECO:0000313" key="7">
    <source>
        <dbReference type="Proteomes" id="UP000824998"/>
    </source>
</evidence>
<feature type="domain" description="Zn(2)-C6 fungal-type" evidence="5">
    <location>
        <begin position="34"/>
        <end position="65"/>
    </location>
</feature>
<dbReference type="GO" id="GO:0006351">
    <property type="term" value="P:DNA-templated transcription"/>
    <property type="evidence" value="ECO:0007669"/>
    <property type="project" value="InterPro"/>
</dbReference>
<dbReference type="GO" id="GO:0008270">
    <property type="term" value="F:zinc ion binding"/>
    <property type="evidence" value="ECO:0007669"/>
    <property type="project" value="InterPro"/>
</dbReference>
<dbReference type="SMART" id="SM00906">
    <property type="entry name" value="Fungal_trans"/>
    <property type="match status" value="1"/>
</dbReference>
<dbReference type="Gene3D" id="4.10.240.10">
    <property type="entry name" value="Zn(2)-C6 fungal-type DNA-binding domain"/>
    <property type="match status" value="1"/>
</dbReference>
<dbReference type="SMART" id="SM00066">
    <property type="entry name" value="GAL4"/>
    <property type="match status" value="1"/>
</dbReference>
<keyword evidence="2" id="KW-0479">Metal-binding</keyword>
<evidence type="ECO:0000256" key="1">
    <source>
        <dbReference type="ARBA" id="ARBA00004123"/>
    </source>
</evidence>